<feature type="transmembrane region" description="Helical" evidence="9">
    <location>
        <begin position="20"/>
        <end position="53"/>
    </location>
</feature>
<dbReference type="InterPro" id="IPR001841">
    <property type="entry name" value="Znf_RING"/>
</dbReference>
<protein>
    <recommendedName>
        <fullName evidence="2">RING-type E3 ubiquitin transferase</fullName>
        <ecNumber evidence="2">2.3.2.27</ecNumber>
    </recommendedName>
</protein>
<reference evidence="11" key="2">
    <citation type="submission" date="2021-12" db="EMBL/GenBank/DDBJ databases">
        <title>Resequencing data analysis of finger millet.</title>
        <authorList>
            <person name="Hatakeyama M."/>
            <person name="Aluri S."/>
            <person name="Balachadran M.T."/>
            <person name="Sivarajan S.R."/>
            <person name="Poveda L."/>
            <person name="Shimizu-Inatsugi R."/>
            <person name="Schlapbach R."/>
            <person name="Sreeman S.M."/>
            <person name="Shimizu K.K."/>
        </authorList>
    </citation>
    <scope>NUCLEOTIDE SEQUENCE</scope>
</reference>
<dbReference type="EC" id="2.3.2.27" evidence="2"/>
<dbReference type="InterPro" id="IPR013083">
    <property type="entry name" value="Znf_RING/FYVE/PHD"/>
</dbReference>
<keyword evidence="9" id="KW-0472">Membrane</keyword>
<comment type="caution">
    <text evidence="11">The sequence shown here is derived from an EMBL/GenBank/DDBJ whole genome shotgun (WGS) entry which is preliminary data.</text>
</comment>
<comment type="similarity">
    <text evidence="6">Belongs to the RING-type zinc finger family. ATL subfamily.</text>
</comment>
<evidence type="ECO:0000256" key="5">
    <source>
        <dbReference type="ARBA" id="ARBA00022833"/>
    </source>
</evidence>
<dbReference type="EMBL" id="BQKI01000007">
    <property type="protein sequence ID" value="GJM98251.1"/>
    <property type="molecule type" value="Genomic_DNA"/>
</dbReference>
<evidence type="ECO:0000256" key="2">
    <source>
        <dbReference type="ARBA" id="ARBA00012483"/>
    </source>
</evidence>
<dbReference type="InterPro" id="IPR053238">
    <property type="entry name" value="RING-H2_zinc_finger"/>
</dbReference>
<dbReference type="GO" id="GO:0008270">
    <property type="term" value="F:zinc ion binding"/>
    <property type="evidence" value="ECO:0007669"/>
    <property type="project" value="UniProtKB-KW"/>
</dbReference>
<proteinExistence type="inferred from homology"/>
<evidence type="ECO:0000256" key="8">
    <source>
        <dbReference type="SAM" id="MobiDB-lite"/>
    </source>
</evidence>
<dbReference type="Gene3D" id="3.30.40.10">
    <property type="entry name" value="Zinc/RING finger domain, C3HC4 (zinc finger)"/>
    <property type="match status" value="1"/>
</dbReference>
<evidence type="ECO:0000313" key="11">
    <source>
        <dbReference type="EMBL" id="GJM98251.1"/>
    </source>
</evidence>
<gene>
    <name evidence="11" type="primary">ga15241</name>
    <name evidence="11" type="ORF">PR202_ga15241</name>
</gene>
<dbReference type="FunFam" id="3.30.40.10:FF:000984">
    <property type="entry name" value="Putative RING zinc finger domain superfamily protein"/>
    <property type="match status" value="1"/>
</dbReference>
<dbReference type="Proteomes" id="UP001054889">
    <property type="component" value="Unassembled WGS sequence"/>
</dbReference>
<feature type="region of interest" description="Disordered" evidence="8">
    <location>
        <begin position="81"/>
        <end position="120"/>
    </location>
</feature>
<evidence type="ECO:0000256" key="6">
    <source>
        <dbReference type="ARBA" id="ARBA00024209"/>
    </source>
</evidence>
<evidence type="ECO:0000256" key="3">
    <source>
        <dbReference type="ARBA" id="ARBA00022723"/>
    </source>
</evidence>
<dbReference type="GO" id="GO:0061630">
    <property type="term" value="F:ubiquitin protein ligase activity"/>
    <property type="evidence" value="ECO:0007669"/>
    <property type="project" value="UniProtKB-EC"/>
</dbReference>
<keyword evidence="5" id="KW-0862">Zinc</keyword>
<keyword evidence="3" id="KW-0479">Metal-binding</keyword>
<keyword evidence="12" id="KW-1185">Reference proteome</keyword>
<evidence type="ECO:0000256" key="4">
    <source>
        <dbReference type="ARBA" id="ARBA00022771"/>
    </source>
</evidence>
<dbReference type="AlphaFoldDB" id="A0AAV5CJP7"/>
<accession>A0AAV5CJP7</accession>
<keyword evidence="9" id="KW-0812">Transmembrane</keyword>
<evidence type="ECO:0000256" key="9">
    <source>
        <dbReference type="SAM" id="Phobius"/>
    </source>
</evidence>
<reference evidence="11" key="1">
    <citation type="journal article" date="2018" name="DNA Res.">
        <title>Multiple hybrid de novo genome assembly of finger millet, an orphan allotetraploid crop.</title>
        <authorList>
            <person name="Hatakeyama M."/>
            <person name="Aluri S."/>
            <person name="Balachadran M.T."/>
            <person name="Sivarajan S.R."/>
            <person name="Patrignani A."/>
            <person name="Gruter S."/>
            <person name="Poveda L."/>
            <person name="Shimizu-Inatsugi R."/>
            <person name="Baeten J."/>
            <person name="Francoijs K.J."/>
            <person name="Nataraja K.N."/>
            <person name="Reddy Y.A.N."/>
            <person name="Phadnis S."/>
            <person name="Ravikumar R.L."/>
            <person name="Schlapbach R."/>
            <person name="Sreeman S.M."/>
            <person name="Shimizu K.K."/>
        </authorList>
    </citation>
    <scope>NUCLEOTIDE SEQUENCE</scope>
</reference>
<evidence type="ECO:0000256" key="1">
    <source>
        <dbReference type="ARBA" id="ARBA00000900"/>
    </source>
</evidence>
<sequence length="200" mass="21611">MHQSNISRFGVAQPYQFASWYKYVIMSAFGAAIAGVSIGVVAFLLALTFTCSLCQGYRNSRDSAATHAALAALAARHPPEPAAAGYWDDDDEQEARRRRAREEHGRLRRSATSPTAGLPSFTYKPSSSVTTKHNVTGGGEETCSVCLGAFEAGETVRLLPLCLHLYHVNCIDPWLDVHSTCPICRSGIDSPMDVGLLPPV</sequence>
<keyword evidence="4 7" id="KW-0863">Zinc-finger</keyword>
<comment type="catalytic activity">
    <reaction evidence="1">
        <text>S-ubiquitinyl-[E2 ubiquitin-conjugating enzyme]-L-cysteine + [acceptor protein]-L-lysine = [E2 ubiquitin-conjugating enzyme]-L-cysteine + N(6)-ubiquitinyl-[acceptor protein]-L-lysine.</text>
        <dbReference type="EC" id="2.3.2.27"/>
    </reaction>
</comment>
<keyword evidence="9" id="KW-1133">Transmembrane helix</keyword>
<organism evidence="11 12">
    <name type="scientific">Eleusine coracana subsp. coracana</name>
    <dbReference type="NCBI Taxonomy" id="191504"/>
    <lineage>
        <taxon>Eukaryota</taxon>
        <taxon>Viridiplantae</taxon>
        <taxon>Streptophyta</taxon>
        <taxon>Embryophyta</taxon>
        <taxon>Tracheophyta</taxon>
        <taxon>Spermatophyta</taxon>
        <taxon>Magnoliopsida</taxon>
        <taxon>Liliopsida</taxon>
        <taxon>Poales</taxon>
        <taxon>Poaceae</taxon>
        <taxon>PACMAD clade</taxon>
        <taxon>Chloridoideae</taxon>
        <taxon>Cynodonteae</taxon>
        <taxon>Eleusininae</taxon>
        <taxon>Eleusine</taxon>
    </lineage>
</organism>
<dbReference type="SUPFAM" id="SSF57850">
    <property type="entry name" value="RING/U-box"/>
    <property type="match status" value="1"/>
</dbReference>
<dbReference type="Pfam" id="PF13639">
    <property type="entry name" value="zf-RING_2"/>
    <property type="match status" value="1"/>
</dbReference>
<evidence type="ECO:0000313" key="12">
    <source>
        <dbReference type="Proteomes" id="UP001054889"/>
    </source>
</evidence>
<feature type="domain" description="RING-type" evidence="10">
    <location>
        <begin position="143"/>
        <end position="185"/>
    </location>
</feature>
<dbReference type="PROSITE" id="PS50089">
    <property type="entry name" value="ZF_RING_2"/>
    <property type="match status" value="1"/>
</dbReference>
<evidence type="ECO:0000259" key="10">
    <source>
        <dbReference type="PROSITE" id="PS50089"/>
    </source>
</evidence>
<dbReference type="SMART" id="SM00184">
    <property type="entry name" value="RING"/>
    <property type="match status" value="1"/>
</dbReference>
<name>A0AAV5CJP7_ELECO</name>
<dbReference type="PANTHER" id="PTHR14155:SF518">
    <property type="entry name" value="RING-TYPE DOMAIN-CONTAINING PROTEIN"/>
    <property type="match status" value="1"/>
</dbReference>
<dbReference type="CDD" id="cd16454">
    <property type="entry name" value="RING-H2_PA-TM-RING"/>
    <property type="match status" value="1"/>
</dbReference>
<dbReference type="PANTHER" id="PTHR14155">
    <property type="entry name" value="RING FINGER DOMAIN-CONTAINING"/>
    <property type="match status" value="1"/>
</dbReference>
<evidence type="ECO:0000256" key="7">
    <source>
        <dbReference type="PROSITE-ProRule" id="PRU00175"/>
    </source>
</evidence>